<dbReference type="PROSITE" id="PS50977">
    <property type="entry name" value="HTH_TETR_2"/>
    <property type="match status" value="1"/>
</dbReference>
<proteinExistence type="predicted"/>
<comment type="caution">
    <text evidence="6">The sequence shown here is derived from an EMBL/GenBank/DDBJ whole genome shotgun (WGS) entry which is preliminary data.</text>
</comment>
<protein>
    <submittedName>
        <fullName evidence="6">TetR family transcriptional regulator</fullName>
    </submittedName>
</protein>
<dbReference type="GO" id="GO:0000976">
    <property type="term" value="F:transcription cis-regulatory region binding"/>
    <property type="evidence" value="ECO:0007669"/>
    <property type="project" value="TreeGrafter"/>
</dbReference>
<keyword evidence="7" id="KW-1185">Reference proteome</keyword>
<dbReference type="Proteomes" id="UP000194761">
    <property type="component" value="Unassembled WGS sequence"/>
</dbReference>
<dbReference type="GO" id="GO:0003700">
    <property type="term" value="F:DNA-binding transcription factor activity"/>
    <property type="evidence" value="ECO:0007669"/>
    <property type="project" value="TreeGrafter"/>
</dbReference>
<dbReference type="RefSeq" id="WP_086575716.1">
    <property type="nucleotide sequence ID" value="NZ_NGFP01000112.1"/>
</dbReference>
<dbReference type="Gene3D" id="1.10.357.10">
    <property type="entry name" value="Tetracycline Repressor, domain 2"/>
    <property type="match status" value="1"/>
</dbReference>
<dbReference type="InterPro" id="IPR001647">
    <property type="entry name" value="HTH_TetR"/>
</dbReference>
<keyword evidence="3" id="KW-0804">Transcription</keyword>
<dbReference type="PRINTS" id="PR00455">
    <property type="entry name" value="HTHTETR"/>
</dbReference>
<dbReference type="EMBL" id="NGFP01000112">
    <property type="protein sequence ID" value="OUC94204.1"/>
    <property type="molecule type" value="Genomic_DNA"/>
</dbReference>
<reference evidence="6 7" key="1">
    <citation type="submission" date="2017-05" db="EMBL/GenBank/DDBJ databases">
        <title>Biotechnological potential of actinobacteria isolated from South African environments.</title>
        <authorList>
            <person name="Le Roes-Hill M."/>
            <person name="Prins A."/>
            <person name="Durrell K.A."/>
        </authorList>
    </citation>
    <scope>NUCLEOTIDE SEQUENCE [LARGE SCALE GENOMIC DNA]</scope>
    <source>
        <strain evidence="6">M26</strain>
    </source>
</reference>
<evidence type="ECO:0000259" key="5">
    <source>
        <dbReference type="PROSITE" id="PS50977"/>
    </source>
</evidence>
<organism evidence="6 7">
    <name type="scientific">Streptosporangium minutum</name>
    <dbReference type="NCBI Taxonomy" id="569862"/>
    <lineage>
        <taxon>Bacteria</taxon>
        <taxon>Bacillati</taxon>
        <taxon>Actinomycetota</taxon>
        <taxon>Actinomycetes</taxon>
        <taxon>Streptosporangiales</taxon>
        <taxon>Streptosporangiaceae</taxon>
        <taxon>Streptosporangium</taxon>
    </lineage>
</organism>
<evidence type="ECO:0000256" key="3">
    <source>
        <dbReference type="ARBA" id="ARBA00023163"/>
    </source>
</evidence>
<evidence type="ECO:0000313" key="6">
    <source>
        <dbReference type="EMBL" id="OUC94204.1"/>
    </source>
</evidence>
<evidence type="ECO:0000256" key="1">
    <source>
        <dbReference type="ARBA" id="ARBA00023015"/>
    </source>
</evidence>
<evidence type="ECO:0000256" key="2">
    <source>
        <dbReference type="ARBA" id="ARBA00023125"/>
    </source>
</evidence>
<gene>
    <name evidence="6" type="ORF">CA984_23380</name>
</gene>
<dbReference type="PANTHER" id="PTHR30055:SF234">
    <property type="entry name" value="HTH-TYPE TRANSCRIPTIONAL REGULATOR BETI"/>
    <property type="match status" value="1"/>
</dbReference>
<dbReference type="InterPro" id="IPR050109">
    <property type="entry name" value="HTH-type_TetR-like_transc_reg"/>
</dbReference>
<feature type="DNA-binding region" description="H-T-H motif" evidence="4">
    <location>
        <begin position="33"/>
        <end position="52"/>
    </location>
</feature>
<dbReference type="InterPro" id="IPR023772">
    <property type="entry name" value="DNA-bd_HTH_TetR-type_CS"/>
</dbReference>
<keyword evidence="1" id="KW-0805">Transcription regulation</keyword>
<sequence>MTGLRHIKRQRIHEAISTAAITLFLERGFGEVSVAEVAAAAEVSKPTLFKYFATKEDLVLHRIADHQGEAARVVRQRGPQEGPLDALERHFLSGLEQRDPVTGLNDHAEVLAYHHMVFSTPSLAARVSHYMAMDEEALAEALAEGADDLTATLLAAEVLAVQRVLARRNWRRLAEGETAAQVHPEAVRAARRAFALLRNGLDAAWAPGDTEPR</sequence>
<dbReference type="PANTHER" id="PTHR30055">
    <property type="entry name" value="HTH-TYPE TRANSCRIPTIONAL REGULATOR RUTR"/>
    <property type="match status" value="1"/>
</dbReference>
<dbReference type="Pfam" id="PF00440">
    <property type="entry name" value="TetR_N"/>
    <property type="match status" value="1"/>
</dbReference>
<evidence type="ECO:0000313" key="7">
    <source>
        <dbReference type="Proteomes" id="UP000194761"/>
    </source>
</evidence>
<evidence type="ECO:0000256" key="4">
    <source>
        <dbReference type="PROSITE-ProRule" id="PRU00335"/>
    </source>
</evidence>
<dbReference type="InterPro" id="IPR009057">
    <property type="entry name" value="Homeodomain-like_sf"/>
</dbReference>
<dbReference type="PROSITE" id="PS01081">
    <property type="entry name" value="HTH_TETR_1"/>
    <property type="match status" value="1"/>
</dbReference>
<accession>A0A243RHH6</accession>
<keyword evidence="2 4" id="KW-0238">DNA-binding</keyword>
<dbReference type="AlphaFoldDB" id="A0A243RHH6"/>
<feature type="domain" description="HTH tetR-type" evidence="5">
    <location>
        <begin position="10"/>
        <end position="70"/>
    </location>
</feature>
<dbReference type="Gene3D" id="1.10.10.60">
    <property type="entry name" value="Homeodomain-like"/>
    <property type="match status" value="1"/>
</dbReference>
<name>A0A243RHH6_9ACTN</name>
<dbReference type="SUPFAM" id="SSF46689">
    <property type="entry name" value="Homeodomain-like"/>
    <property type="match status" value="1"/>
</dbReference>